<dbReference type="PROSITE" id="PS50943">
    <property type="entry name" value="HTH_CROC1"/>
    <property type="match status" value="1"/>
</dbReference>
<reference evidence="2 4" key="1">
    <citation type="submission" date="2017-03" db="EMBL/GenBank/DDBJ databases">
        <title>Phylogenomics and comparative genomics of Lactobacillus salivarius, a mammalian gut commensal.</title>
        <authorList>
            <person name="Harris H.M."/>
        </authorList>
    </citation>
    <scope>NUCLEOTIDE SEQUENCE [LARGE SCALE GENOMIC DNA]</scope>
    <source>
        <strain evidence="2 4">LMG 14477</strain>
    </source>
</reference>
<dbReference type="Gene3D" id="1.10.260.40">
    <property type="entry name" value="lambda repressor-like DNA-binding domains"/>
    <property type="match status" value="1"/>
</dbReference>
<dbReference type="RefSeq" id="WP_081530996.1">
    <property type="nucleotide sequence ID" value="NZ_CP062071.1"/>
</dbReference>
<dbReference type="CDD" id="cd00093">
    <property type="entry name" value="HTH_XRE"/>
    <property type="match status" value="1"/>
</dbReference>
<proteinExistence type="predicted"/>
<dbReference type="GO" id="GO:0003677">
    <property type="term" value="F:DNA binding"/>
    <property type="evidence" value="ECO:0007669"/>
    <property type="project" value="InterPro"/>
</dbReference>
<dbReference type="SUPFAM" id="SSF47413">
    <property type="entry name" value="lambda repressor-like DNA-binding domains"/>
    <property type="match status" value="1"/>
</dbReference>
<feature type="domain" description="HTH cro/C1-type" evidence="1">
    <location>
        <begin position="12"/>
        <end position="66"/>
    </location>
</feature>
<accession>A0A1V9QLA1</accession>
<dbReference type="Proteomes" id="UP000192638">
    <property type="component" value="Unassembled WGS sequence"/>
</dbReference>
<name>A0A1V9QLA1_9LACO</name>
<dbReference type="Pfam" id="PF01381">
    <property type="entry name" value="HTH_3"/>
    <property type="match status" value="1"/>
</dbReference>
<dbReference type="EMBL" id="CP123971">
    <property type="protein sequence ID" value="WII29151.1"/>
    <property type="molecule type" value="Genomic_DNA"/>
</dbReference>
<reference evidence="3" key="2">
    <citation type="submission" date="2023-04" db="EMBL/GenBank/DDBJ databases">
        <title>Four porcine-derived lactic acid bacteria strains analyses and their evaluation as potential probiotics based on genomics.</title>
        <authorList>
            <person name="Niu D."/>
        </authorList>
    </citation>
    <scope>NUCLEOTIDE SEQUENCE</scope>
    <source>
        <strain evidence="3">ZSA5</strain>
    </source>
</reference>
<sequence length="68" mass="7486">MTLLKENASSILKKELANKGLKQTYVAKNIGVTAPYLSRMLNGSINLTVEVAIKVARFLDVPLEKILN</sequence>
<evidence type="ECO:0000313" key="3">
    <source>
        <dbReference type="EMBL" id="WII29151.1"/>
    </source>
</evidence>
<protein>
    <submittedName>
        <fullName evidence="3">Helix-turn-helix transcriptional regulator</fullName>
    </submittedName>
</protein>
<gene>
    <name evidence="2" type="ORF">B6U60_09890</name>
    <name evidence="3" type="ORF">QFE45_03355</name>
</gene>
<dbReference type="InterPro" id="IPR010982">
    <property type="entry name" value="Lambda_DNA-bd_dom_sf"/>
</dbReference>
<evidence type="ECO:0000259" key="1">
    <source>
        <dbReference type="PROSITE" id="PS50943"/>
    </source>
</evidence>
<organism evidence="2 4">
    <name type="scientific">Ligilactobacillus salivarius</name>
    <dbReference type="NCBI Taxonomy" id="1624"/>
    <lineage>
        <taxon>Bacteria</taxon>
        <taxon>Bacillati</taxon>
        <taxon>Bacillota</taxon>
        <taxon>Bacilli</taxon>
        <taxon>Lactobacillales</taxon>
        <taxon>Lactobacillaceae</taxon>
        <taxon>Ligilactobacillus</taxon>
    </lineage>
</organism>
<evidence type="ECO:0000313" key="4">
    <source>
        <dbReference type="Proteomes" id="UP000192638"/>
    </source>
</evidence>
<dbReference type="SMART" id="SM00530">
    <property type="entry name" value="HTH_XRE"/>
    <property type="match status" value="1"/>
</dbReference>
<dbReference type="AlphaFoldDB" id="A0A1V9QLA1"/>
<dbReference type="InterPro" id="IPR001387">
    <property type="entry name" value="Cro/C1-type_HTH"/>
</dbReference>
<dbReference type="Proteomes" id="UP001231316">
    <property type="component" value="Chromosome"/>
</dbReference>
<evidence type="ECO:0000313" key="2">
    <source>
        <dbReference type="EMBL" id="OQQ81627.1"/>
    </source>
</evidence>
<dbReference type="EMBL" id="NBEB01000109">
    <property type="protein sequence ID" value="OQQ81627.1"/>
    <property type="molecule type" value="Genomic_DNA"/>
</dbReference>